<evidence type="ECO:0008006" key="4">
    <source>
        <dbReference type="Google" id="ProtNLM"/>
    </source>
</evidence>
<feature type="transmembrane region" description="Helical" evidence="1">
    <location>
        <begin position="146"/>
        <end position="164"/>
    </location>
</feature>
<reference evidence="3" key="1">
    <citation type="submission" date="2020-01" db="EMBL/GenBank/DDBJ databases">
        <title>'Steroidobacter agaridevorans' sp. nov., agar-degrading bacteria isolated from rhizosphere soils.</title>
        <authorList>
            <person name="Ikenaga M."/>
            <person name="Kataoka M."/>
            <person name="Murouchi A."/>
            <person name="Katsuragi S."/>
            <person name="Sakai M."/>
        </authorList>
    </citation>
    <scope>NUCLEOTIDE SEQUENCE [LARGE SCALE GENOMIC DNA]</scope>
    <source>
        <strain evidence="3">YU21-B</strain>
    </source>
</reference>
<keyword evidence="1" id="KW-0472">Membrane</keyword>
<feature type="transmembrane region" description="Helical" evidence="1">
    <location>
        <begin position="114"/>
        <end position="134"/>
    </location>
</feature>
<gene>
    <name evidence="2" type="ORF">GCM10011487_54050</name>
</gene>
<keyword evidence="1" id="KW-0812">Transmembrane</keyword>
<feature type="transmembrane region" description="Helical" evidence="1">
    <location>
        <begin position="200"/>
        <end position="219"/>
    </location>
</feature>
<feature type="transmembrane region" description="Helical" evidence="1">
    <location>
        <begin position="226"/>
        <end position="245"/>
    </location>
</feature>
<sequence length="501" mass="56032">MSAHADRSVHGFWGNFWRQLRPSMSEATERVSADGLIAFSPVWAAAAIFSLAGDRGMLLFRDGPLLGLMSWAAISVALLLIWRPRWTPLLVLLAGVMATRYAIAMPVAGNNKMIAAFMNAGILAICAHAVLRYGNSAQMRENIYENMRVVARALLAVMYFYGIFHKINSDFLDPRVSCAVALYMPLADGFGLQNSLTGKYFAIWSTFIVEAIAIVSLYWKRWFAVGLLLALMFHFVIPISVYSWYMDFSSLVLALYILSVPREVSERFYDSCARLFRLLRDRFGLLGQALPFGVVIGGAVTLVGVLSVFSRQASIPPSHAYQSVWVLMWVVYGGLTMLLLADAAINHLPWRGTVGPQRPMWLYAVPATLFIVCTAPYLGLRTEASIAMFSNLHTEAGVSNHLVITQPLALFPYQSDVAMIKASSDPDLQHFADRNQGLVMFSLKERLRKKPEQWVTYELNGVRYEKATAHSLGAFTHASSWERKLLIFKHVDFARPKVCTH</sequence>
<feature type="transmembrane region" description="Helical" evidence="1">
    <location>
        <begin position="64"/>
        <end position="82"/>
    </location>
</feature>
<feature type="transmembrane region" description="Helical" evidence="1">
    <location>
        <begin position="31"/>
        <end position="52"/>
    </location>
</feature>
<dbReference type="RefSeq" id="WP_161815024.1">
    <property type="nucleotide sequence ID" value="NZ_BLJN01000006.1"/>
</dbReference>
<keyword evidence="3" id="KW-1185">Reference proteome</keyword>
<feature type="transmembrane region" description="Helical" evidence="1">
    <location>
        <begin position="289"/>
        <end position="309"/>
    </location>
</feature>
<feature type="transmembrane region" description="Helical" evidence="1">
    <location>
        <begin position="361"/>
        <end position="380"/>
    </location>
</feature>
<protein>
    <recommendedName>
        <fullName evidence="4">Thiol-disulfide oxidoreductase</fullName>
    </recommendedName>
</protein>
<dbReference type="AlphaFoldDB" id="A0A829YJE6"/>
<evidence type="ECO:0000256" key="1">
    <source>
        <dbReference type="SAM" id="Phobius"/>
    </source>
</evidence>
<accession>A0A829YJE6</accession>
<proteinExistence type="predicted"/>
<name>A0A829YJE6_9GAMM</name>
<evidence type="ECO:0000313" key="2">
    <source>
        <dbReference type="EMBL" id="GFE83405.1"/>
    </source>
</evidence>
<comment type="caution">
    <text evidence="2">The sequence shown here is derived from an EMBL/GenBank/DDBJ whole genome shotgun (WGS) entry which is preliminary data.</text>
</comment>
<evidence type="ECO:0000313" key="3">
    <source>
        <dbReference type="Proteomes" id="UP000445000"/>
    </source>
</evidence>
<dbReference type="EMBL" id="BLJN01000006">
    <property type="protein sequence ID" value="GFE83405.1"/>
    <property type="molecule type" value="Genomic_DNA"/>
</dbReference>
<feature type="transmembrane region" description="Helical" evidence="1">
    <location>
        <begin position="321"/>
        <end position="341"/>
    </location>
</feature>
<keyword evidence="1" id="KW-1133">Transmembrane helix</keyword>
<feature type="transmembrane region" description="Helical" evidence="1">
    <location>
        <begin position="89"/>
        <end position="108"/>
    </location>
</feature>
<dbReference type="Proteomes" id="UP000445000">
    <property type="component" value="Unassembled WGS sequence"/>
</dbReference>
<organism evidence="2 3">
    <name type="scientific">Steroidobacter agaridevorans</name>
    <dbReference type="NCBI Taxonomy" id="2695856"/>
    <lineage>
        <taxon>Bacteria</taxon>
        <taxon>Pseudomonadati</taxon>
        <taxon>Pseudomonadota</taxon>
        <taxon>Gammaproteobacteria</taxon>
        <taxon>Steroidobacterales</taxon>
        <taxon>Steroidobacteraceae</taxon>
        <taxon>Steroidobacter</taxon>
    </lineage>
</organism>